<evidence type="ECO:0000256" key="1">
    <source>
        <dbReference type="SAM" id="MobiDB-lite"/>
    </source>
</evidence>
<comment type="caution">
    <text evidence="2">The sequence shown here is derived from an EMBL/GenBank/DDBJ whole genome shotgun (WGS) entry which is preliminary data.</text>
</comment>
<dbReference type="EMBL" id="BSSA01000038">
    <property type="protein sequence ID" value="GLW74703.1"/>
    <property type="molecule type" value="Genomic_DNA"/>
</dbReference>
<dbReference type="AlphaFoldDB" id="A0A9W6V5W4"/>
<gene>
    <name evidence="2" type="ORF">Kpho02_70000</name>
</gene>
<reference evidence="2" key="1">
    <citation type="submission" date="2023-02" db="EMBL/GenBank/DDBJ databases">
        <title>Kitasatospora phosalacinea NBRC 14627.</title>
        <authorList>
            <person name="Ichikawa N."/>
            <person name="Sato H."/>
            <person name="Tonouchi N."/>
        </authorList>
    </citation>
    <scope>NUCLEOTIDE SEQUENCE</scope>
    <source>
        <strain evidence="2">NBRC 14627</strain>
    </source>
</reference>
<name>A0A9W6V5W4_9ACTN</name>
<feature type="region of interest" description="Disordered" evidence="1">
    <location>
        <begin position="1"/>
        <end position="23"/>
    </location>
</feature>
<evidence type="ECO:0000313" key="2">
    <source>
        <dbReference type="EMBL" id="GLW74703.1"/>
    </source>
</evidence>
<accession>A0A9W6V5W4</accession>
<organism evidence="2 3">
    <name type="scientific">Kitasatospora phosalacinea</name>
    <dbReference type="NCBI Taxonomy" id="2065"/>
    <lineage>
        <taxon>Bacteria</taxon>
        <taxon>Bacillati</taxon>
        <taxon>Actinomycetota</taxon>
        <taxon>Actinomycetes</taxon>
        <taxon>Kitasatosporales</taxon>
        <taxon>Streptomycetaceae</taxon>
        <taxon>Kitasatospora</taxon>
    </lineage>
</organism>
<dbReference type="RefSeq" id="WP_285740269.1">
    <property type="nucleotide sequence ID" value="NZ_BSSA01000038.1"/>
</dbReference>
<dbReference type="Proteomes" id="UP001165041">
    <property type="component" value="Unassembled WGS sequence"/>
</dbReference>
<protein>
    <submittedName>
        <fullName evidence="2">Uncharacterized protein</fullName>
    </submittedName>
</protein>
<sequence length="78" mass="8487">MIRTGRHRRPAEPPGGPVDLDQRLRAVADKAPVVEEGVARLGGDAVFLYRTTYEPDGSVHRELTRADAVGWPFPPPAA</sequence>
<evidence type="ECO:0000313" key="3">
    <source>
        <dbReference type="Proteomes" id="UP001165041"/>
    </source>
</evidence>
<proteinExistence type="predicted"/>